<protein>
    <submittedName>
        <fullName evidence="1">PEP phosphonomutase-like protein</fullName>
    </submittedName>
</protein>
<dbReference type="PANTHER" id="PTHR42905:SF16">
    <property type="entry name" value="CARBOXYPHOSPHONOENOLPYRUVATE PHOSPHONOMUTASE-LIKE PROTEIN (AFU_ORTHOLOGUE AFUA_5G07230)"/>
    <property type="match status" value="1"/>
</dbReference>
<accession>A0A9P4UXQ7</accession>
<dbReference type="AlphaFoldDB" id="A0A9P4UXQ7"/>
<name>A0A9P4UXQ7_9PLEO</name>
<proteinExistence type="predicted"/>
<sequence length="257" mass="26862">MATLNALAHTLRVLHKPGQPLLLANVYDAITAKAVGALPSSHALATASWSIAAAAGLDDNDLDLETNLRAVKAIAPVAKQFNKPLTVDFQDGYGMRLEEGVSRLIALGVAGINLEDTNNETGKIYTIEEAAERVRRVMDTAALNGVPEFAVNARTDTLVHDNPLGDAINRGKAFLAAGATNVFVWGGSKRGGLSRPEVEQLTEAFGGKLNVMLKLGPGHLTVKDVGAIGVARCSLGPALQFPAAGAFAKAAEDFLNS</sequence>
<evidence type="ECO:0000313" key="2">
    <source>
        <dbReference type="Proteomes" id="UP000799444"/>
    </source>
</evidence>
<reference evidence="1" key="1">
    <citation type="journal article" date="2020" name="Stud. Mycol.">
        <title>101 Dothideomycetes genomes: a test case for predicting lifestyles and emergence of pathogens.</title>
        <authorList>
            <person name="Haridas S."/>
            <person name="Albert R."/>
            <person name="Binder M."/>
            <person name="Bloem J."/>
            <person name="Labutti K."/>
            <person name="Salamov A."/>
            <person name="Andreopoulos B."/>
            <person name="Baker S."/>
            <person name="Barry K."/>
            <person name="Bills G."/>
            <person name="Bluhm B."/>
            <person name="Cannon C."/>
            <person name="Castanera R."/>
            <person name="Culley D."/>
            <person name="Daum C."/>
            <person name="Ezra D."/>
            <person name="Gonzalez J."/>
            <person name="Henrissat B."/>
            <person name="Kuo A."/>
            <person name="Liang C."/>
            <person name="Lipzen A."/>
            <person name="Lutzoni F."/>
            <person name="Magnuson J."/>
            <person name="Mondo S."/>
            <person name="Nolan M."/>
            <person name="Ohm R."/>
            <person name="Pangilinan J."/>
            <person name="Park H.-J."/>
            <person name="Ramirez L."/>
            <person name="Alfaro M."/>
            <person name="Sun H."/>
            <person name="Tritt A."/>
            <person name="Yoshinaga Y."/>
            <person name="Zwiers L.-H."/>
            <person name="Turgeon B."/>
            <person name="Goodwin S."/>
            <person name="Spatafora J."/>
            <person name="Crous P."/>
            <person name="Grigoriev I."/>
        </authorList>
    </citation>
    <scope>NUCLEOTIDE SEQUENCE</scope>
    <source>
        <strain evidence="1">CBS 125425</strain>
    </source>
</reference>
<organism evidence="1 2">
    <name type="scientific">Polyplosphaeria fusca</name>
    <dbReference type="NCBI Taxonomy" id="682080"/>
    <lineage>
        <taxon>Eukaryota</taxon>
        <taxon>Fungi</taxon>
        <taxon>Dikarya</taxon>
        <taxon>Ascomycota</taxon>
        <taxon>Pezizomycotina</taxon>
        <taxon>Dothideomycetes</taxon>
        <taxon>Pleosporomycetidae</taxon>
        <taxon>Pleosporales</taxon>
        <taxon>Tetraplosphaeriaceae</taxon>
        <taxon>Polyplosphaeria</taxon>
    </lineage>
</organism>
<dbReference type="EMBL" id="ML996282">
    <property type="protein sequence ID" value="KAF2728400.1"/>
    <property type="molecule type" value="Genomic_DNA"/>
</dbReference>
<evidence type="ECO:0000313" key="1">
    <source>
        <dbReference type="EMBL" id="KAF2728400.1"/>
    </source>
</evidence>
<dbReference type="InterPro" id="IPR015813">
    <property type="entry name" value="Pyrv/PenolPyrv_kinase-like_dom"/>
</dbReference>
<comment type="caution">
    <text evidence="1">The sequence shown here is derived from an EMBL/GenBank/DDBJ whole genome shotgun (WGS) entry which is preliminary data.</text>
</comment>
<keyword evidence="2" id="KW-1185">Reference proteome</keyword>
<dbReference type="Proteomes" id="UP000799444">
    <property type="component" value="Unassembled WGS sequence"/>
</dbReference>
<dbReference type="InterPro" id="IPR040442">
    <property type="entry name" value="Pyrv_kinase-like_dom_sf"/>
</dbReference>
<dbReference type="Pfam" id="PF13714">
    <property type="entry name" value="PEP_mutase"/>
    <property type="match status" value="1"/>
</dbReference>
<dbReference type="Gene3D" id="3.20.20.60">
    <property type="entry name" value="Phosphoenolpyruvate-binding domains"/>
    <property type="match status" value="1"/>
</dbReference>
<dbReference type="SUPFAM" id="SSF51621">
    <property type="entry name" value="Phosphoenolpyruvate/pyruvate domain"/>
    <property type="match status" value="1"/>
</dbReference>
<dbReference type="PANTHER" id="PTHR42905">
    <property type="entry name" value="PHOSPHOENOLPYRUVATE CARBOXYLASE"/>
    <property type="match status" value="1"/>
</dbReference>
<dbReference type="OrthoDB" id="429143at2759"/>
<dbReference type="GO" id="GO:0003824">
    <property type="term" value="F:catalytic activity"/>
    <property type="evidence" value="ECO:0007669"/>
    <property type="project" value="InterPro"/>
</dbReference>
<gene>
    <name evidence="1" type="ORF">EJ04DRAFT_591655</name>
</gene>
<dbReference type="InterPro" id="IPR039556">
    <property type="entry name" value="ICL/PEPM"/>
</dbReference>
<dbReference type="CDD" id="cd00377">
    <property type="entry name" value="ICL_PEPM"/>
    <property type="match status" value="1"/>
</dbReference>